<evidence type="ECO:0000259" key="1">
    <source>
        <dbReference type="SMART" id="SM01126"/>
    </source>
</evidence>
<evidence type="ECO:0000313" key="2">
    <source>
        <dbReference type="EMBL" id="ROO26226.1"/>
    </source>
</evidence>
<dbReference type="SMART" id="SM01126">
    <property type="entry name" value="DDE_Tnp_IS1595"/>
    <property type="match status" value="1"/>
</dbReference>
<dbReference type="Pfam" id="PF12762">
    <property type="entry name" value="DDE_Tnp_IS1595"/>
    <property type="match status" value="1"/>
</dbReference>
<comment type="caution">
    <text evidence="2">The sequence shown here is derived from an EMBL/GenBank/DDBJ whole genome shotgun (WGS) entry which is preliminary data.</text>
</comment>
<proteinExistence type="predicted"/>
<dbReference type="Proteomes" id="UP000283993">
    <property type="component" value="Unassembled WGS sequence"/>
</dbReference>
<organism evidence="2 3">
    <name type="scientific">Salinisphaera orenii MK-B5</name>
    <dbReference type="NCBI Taxonomy" id="856730"/>
    <lineage>
        <taxon>Bacteria</taxon>
        <taxon>Pseudomonadati</taxon>
        <taxon>Pseudomonadota</taxon>
        <taxon>Gammaproteobacteria</taxon>
        <taxon>Salinisphaerales</taxon>
        <taxon>Salinisphaeraceae</taxon>
        <taxon>Salinisphaera</taxon>
    </lineage>
</organism>
<feature type="domain" description="ISXO2-like transposase" evidence="1">
    <location>
        <begin position="137"/>
        <end position="285"/>
    </location>
</feature>
<evidence type="ECO:0000313" key="3">
    <source>
        <dbReference type="Proteomes" id="UP000283993"/>
    </source>
</evidence>
<reference evidence="2 3" key="1">
    <citation type="submission" date="2013-10" db="EMBL/GenBank/DDBJ databases">
        <title>Salinisphaera orenii MK-B5 Genome Sequencing.</title>
        <authorList>
            <person name="Lai Q."/>
            <person name="Li C."/>
            <person name="Shao Z."/>
        </authorList>
    </citation>
    <scope>NUCLEOTIDE SEQUENCE [LARGE SCALE GENOMIC DNA]</scope>
    <source>
        <strain evidence="2 3">MK-B5</strain>
    </source>
</reference>
<accession>A0A423PKV3</accession>
<dbReference type="InterPro" id="IPR024445">
    <property type="entry name" value="Tnp_ISXO2-like"/>
</dbReference>
<name>A0A423PKV3_9GAMM</name>
<dbReference type="AlphaFoldDB" id="A0A423PKV3"/>
<dbReference type="EMBL" id="AYKH01000023">
    <property type="protein sequence ID" value="ROO26226.1"/>
    <property type="molecule type" value="Genomic_DNA"/>
</dbReference>
<dbReference type="RefSeq" id="WP_123631472.1">
    <property type="nucleotide sequence ID" value="NZ_AYKH01000023.1"/>
</dbReference>
<dbReference type="NCBIfam" id="NF033547">
    <property type="entry name" value="transpos_IS1595"/>
    <property type="match status" value="1"/>
</dbReference>
<keyword evidence="3" id="KW-1185">Reference proteome</keyword>
<sequence length="319" mass="35565">MAIDQVQMRPSQSLVEFMQEHGSQAQCTQAVAAARWPGGCVCAVCHCCLHPTFEQAGRNCLQCQRCRYQTTMTAGTIFEASQLPLTAWFLAMHFRTQAKNNVSALDVRRQLGVRWRTARRIKHKLMTVIAEGESRRQSSGRVEIDDACLGGERAGKPGQRGRGSPNKIPLVMAVSTLDDHKPHQVVLRCMPFTSDAVADWANESLSADTDAVSDGLPAFRALRAEVASHLAIVTGSSRASAGHPEFRWVNIMLGNLKTSINGTYHAFKFAKYAARYLADFQYRFNRRYNLRSILTRLAGAVATTVPWPEYRFKQTELCI</sequence>
<protein>
    <submittedName>
        <fullName evidence="2">Transposase IS1595</fullName>
    </submittedName>
</protein>
<gene>
    <name evidence="2" type="ORF">SAOR_11020</name>
</gene>